<evidence type="ECO:0000256" key="2">
    <source>
        <dbReference type="ARBA" id="ARBA00022741"/>
    </source>
</evidence>
<feature type="region of interest" description="Disordered" evidence="6">
    <location>
        <begin position="1"/>
        <end position="32"/>
    </location>
</feature>
<dbReference type="PRINTS" id="PR00380">
    <property type="entry name" value="KINESINHEAVY"/>
</dbReference>
<sequence length="299" mass="32455">FTGREGEVQRGAGEEEAAPQHPGCTVHGPEDSQETVFEEVKPLLTSLLDGYNVCIMAYGQTGSGKTHTMIGSRSEDPTAAVQDSQQGIIPKAANELFKLISEKPADSHTVEMSVVEVYYNEVLDLLARDEDGATVGVKREVITTSTGTSEVPCLTYELVRSSAEVMQLINCVLKLRSHSPTLVHMDSSRSHFIVTLTVTSKSPDALALGMIYSVSSRVPQLIGFEAVMFSQAIRRYLSSSAECQTGCPAGGDAKLLIMLCVSPTQRFLTESLQSLGFGARARQVQREPPRRKNTALKMK</sequence>
<dbReference type="Pfam" id="PF00225">
    <property type="entry name" value="Kinesin"/>
    <property type="match status" value="1"/>
</dbReference>
<dbReference type="GO" id="GO:0005524">
    <property type="term" value="F:ATP binding"/>
    <property type="evidence" value="ECO:0007669"/>
    <property type="project" value="UniProtKB-UniRule"/>
</dbReference>
<dbReference type="Proteomes" id="UP000472270">
    <property type="component" value="Unassembled WGS sequence"/>
</dbReference>
<dbReference type="PANTHER" id="PTHR47972">
    <property type="entry name" value="KINESIN-LIKE PROTEIN KLP-3"/>
    <property type="match status" value="1"/>
</dbReference>
<dbReference type="SUPFAM" id="SSF52540">
    <property type="entry name" value="P-loop containing nucleoside triphosphate hydrolases"/>
    <property type="match status" value="1"/>
</dbReference>
<dbReference type="InterPro" id="IPR027640">
    <property type="entry name" value="Kinesin-like_fam"/>
</dbReference>
<evidence type="ECO:0000256" key="5">
    <source>
        <dbReference type="PROSITE-ProRule" id="PRU00283"/>
    </source>
</evidence>
<evidence type="ECO:0000256" key="4">
    <source>
        <dbReference type="ARBA" id="ARBA00023212"/>
    </source>
</evidence>
<feature type="region of interest" description="Disordered" evidence="6">
    <location>
        <begin position="279"/>
        <end position="299"/>
    </location>
</feature>
<dbReference type="GO" id="GO:0008017">
    <property type="term" value="F:microtubule binding"/>
    <property type="evidence" value="ECO:0007669"/>
    <property type="project" value="InterPro"/>
</dbReference>
<feature type="domain" description="Kinesin motor" evidence="7">
    <location>
        <begin position="1"/>
        <end position="299"/>
    </location>
</feature>
<organism evidence="8 9">
    <name type="scientific">Sinocyclocheilus rhinocerous</name>
    <dbReference type="NCBI Taxonomy" id="307959"/>
    <lineage>
        <taxon>Eukaryota</taxon>
        <taxon>Metazoa</taxon>
        <taxon>Chordata</taxon>
        <taxon>Craniata</taxon>
        <taxon>Vertebrata</taxon>
        <taxon>Euteleostomi</taxon>
        <taxon>Actinopterygii</taxon>
        <taxon>Neopterygii</taxon>
        <taxon>Teleostei</taxon>
        <taxon>Ostariophysi</taxon>
        <taxon>Cypriniformes</taxon>
        <taxon>Cyprinidae</taxon>
        <taxon>Cyprininae</taxon>
        <taxon>Sinocyclocheilus</taxon>
    </lineage>
</organism>
<keyword evidence="5" id="KW-0505">Motor protein</keyword>
<protein>
    <submittedName>
        <fullName evidence="8">Kinesin family member 25</fullName>
    </submittedName>
</protein>
<keyword evidence="2 5" id="KW-0547">Nucleotide-binding</keyword>
<dbReference type="PANTHER" id="PTHR47972:SF63">
    <property type="entry name" value="KINESIN FAMILY MEMBER 25"/>
    <property type="match status" value="1"/>
</dbReference>
<reference evidence="8" key="2">
    <citation type="submission" date="2025-09" db="UniProtKB">
        <authorList>
            <consortium name="Ensembl"/>
        </authorList>
    </citation>
    <scope>IDENTIFICATION</scope>
</reference>
<evidence type="ECO:0000313" key="9">
    <source>
        <dbReference type="Proteomes" id="UP000472270"/>
    </source>
</evidence>
<keyword evidence="4" id="KW-0963">Cytoplasm</keyword>
<keyword evidence="3 5" id="KW-0067">ATP-binding</keyword>
<comment type="similarity">
    <text evidence="5">Belongs to the TRAFAC class myosin-kinesin ATPase superfamily. Kinesin family.</text>
</comment>
<proteinExistence type="inferred from homology"/>
<dbReference type="InterPro" id="IPR001752">
    <property type="entry name" value="Kinesin_motor_dom"/>
</dbReference>
<dbReference type="Gene3D" id="3.40.850.10">
    <property type="entry name" value="Kinesin motor domain"/>
    <property type="match status" value="2"/>
</dbReference>
<reference evidence="8" key="1">
    <citation type="submission" date="2025-08" db="UniProtKB">
        <authorList>
            <consortium name="Ensembl"/>
        </authorList>
    </citation>
    <scope>IDENTIFICATION</scope>
</reference>
<evidence type="ECO:0000256" key="3">
    <source>
        <dbReference type="ARBA" id="ARBA00022840"/>
    </source>
</evidence>
<accession>A0A673LP22</accession>
<dbReference type="GO" id="GO:0048731">
    <property type="term" value="P:system development"/>
    <property type="evidence" value="ECO:0007669"/>
    <property type="project" value="UniProtKB-ARBA"/>
</dbReference>
<dbReference type="AlphaFoldDB" id="A0A673LP22"/>
<evidence type="ECO:0000256" key="6">
    <source>
        <dbReference type="SAM" id="MobiDB-lite"/>
    </source>
</evidence>
<dbReference type="SMART" id="SM00129">
    <property type="entry name" value="KISc"/>
    <property type="match status" value="1"/>
</dbReference>
<evidence type="ECO:0000256" key="1">
    <source>
        <dbReference type="ARBA" id="ARBA00004245"/>
    </source>
</evidence>
<dbReference type="Ensembl" id="ENSSRHT00000082270.1">
    <property type="protein sequence ID" value="ENSSRHP00000080099.1"/>
    <property type="gene ID" value="ENSSRHG00000039706.1"/>
</dbReference>
<dbReference type="PROSITE" id="PS50067">
    <property type="entry name" value="KINESIN_MOTOR_2"/>
    <property type="match status" value="1"/>
</dbReference>
<evidence type="ECO:0000259" key="7">
    <source>
        <dbReference type="PROSITE" id="PS50067"/>
    </source>
</evidence>
<comment type="subcellular location">
    <subcellularLocation>
        <location evidence="1">Cytoplasm</location>
        <location evidence="1">Cytoskeleton</location>
    </subcellularLocation>
</comment>
<name>A0A673LP22_9TELE</name>
<dbReference type="GO" id="GO:0007018">
    <property type="term" value="P:microtubule-based movement"/>
    <property type="evidence" value="ECO:0007669"/>
    <property type="project" value="InterPro"/>
</dbReference>
<feature type="binding site" evidence="5">
    <location>
        <begin position="59"/>
        <end position="66"/>
    </location>
    <ligand>
        <name>ATP</name>
        <dbReference type="ChEBI" id="CHEBI:30616"/>
    </ligand>
</feature>
<keyword evidence="4" id="KW-0206">Cytoskeleton</keyword>
<dbReference type="InterPro" id="IPR036961">
    <property type="entry name" value="Kinesin_motor_dom_sf"/>
</dbReference>
<keyword evidence="9" id="KW-1185">Reference proteome</keyword>
<dbReference type="GO" id="GO:0015630">
    <property type="term" value="C:microtubule cytoskeleton"/>
    <property type="evidence" value="ECO:0007669"/>
    <property type="project" value="TreeGrafter"/>
</dbReference>
<evidence type="ECO:0000313" key="8">
    <source>
        <dbReference type="Ensembl" id="ENSSRHP00000080099.1"/>
    </source>
</evidence>
<dbReference type="GO" id="GO:0003777">
    <property type="term" value="F:microtubule motor activity"/>
    <property type="evidence" value="ECO:0007669"/>
    <property type="project" value="InterPro"/>
</dbReference>
<dbReference type="InterPro" id="IPR027417">
    <property type="entry name" value="P-loop_NTPase"/>
</dbReference>